<dbReference type="Pfam" id="PF02460">
    <property type="entry name" value="Patched"/>
    <property type="match status" value="1"/>
</dbReference>
<dbReference type="GO" id="GO:0006897">
    <property type="term" value="P:endocytosis"/>
    <property type="evidence" value="ECO:0007669"/>
    <property type="project" value="TreeGrafter"/>
</dbReference>
<keyword evidence="6" id="KW-0325">Glycoprotein</keyword>
<feature type="transmembrane region" description="Helical" evidence="7">
    <location>
        <begin position="246"/>
        <end position="271"/>
    </location>
</feature>
<feature type="transmembrane region" description="Helical" evidence="7">
    <location>
        <begin position="145"/>
        <end position="169"/>
    </location>
</feature>
<evidence type="ECO:0000256" key="3">
    <source>
        <dbReference type="ARBA" id="ARBA00022692"/>
    </source>
</evidence>
<evidence type="ECO:0000256" key="5">
    <source>
        <dbReference type="ARBA" id="ARBA00023136"/>
    </source>
</evidence>
<evidence type="ECO:0000256" key="1">
    <source>
        <dbReference type="ARBA" id="ARBA00004141"/>
    </source>
</evidence>
<comment type="similarity">
    <text evidence="2">Belongs to the patched family.</text>
</comment>
<dbReference type="PANTHER" id="PTHR10796">
    <property type="entry name" value="PATCHED-RELATED"/>
    <property type="match status" value="1"/>
</dbReference>
<evidence type="ECO:0000256" key="6">
    <source>
        <dbReference type="ARBA" id="ARBA00023180"/>
    </source>
</evidence>
<keyword evidence="3 7" id="KW-0812">Transmembrane</keyword>
<keyword evidence="10" id="KW-1185">Reference proteome</keyword>
<feature type="transmembrane region" description="Helical" evidence="7">
    <location>
        <begin position="218"/>
        <end position="240"/>
    </location>
</feature>
<dbReference type="GO" id="GO:0030659">
    <property type="term" value="C:cytoplasmic vesicle membrane"/>
    <property type="evidence" value="ECO:0007669"/>
    <property type="project" value="TreeGrafter"/>
</dbReference>
<dbReference type="InterPro" id="IPR051697">
    <property type="entry name" value="Patched_domain-protein"/>
</dbReference>
<evidence type="ECO:0000256" key="2">
    <source>
        <dbReference type="ARBA" id="ARBA00005585"/>
    </source>
</evidence>
<feature type="non-terminal residue" evidence="9">
    <location>
        <position position="492"/>
    </location>
</feature>
<name>A0A0B1S6B8_OESDE</name>
<dbReference type="OrthoDB" id="6510177at2759"/>
<dbReference type="AlphaFoldDB" id="A0A0B1S6B8"/>
<dbReference type="EMBL" id="KN600553">
    <property type="protein sequence ID" value="KHJ80474.1"/>
    <property type="molecule type" value="Genomic_DNA"/>
</dbReference>
<evidence type="ECO:0000313" key="9">
    <source>
        <dbReference type="EMBL" id="KHJ80474.1"/>
    </source>
</evidence>
<dbReference type="SUPFAM" id="SSF82866">
    <property type="entry name" value="Multidrug efflux transporter AcrB transmembrane domain"/>
    <property type="match status" value="1"/>
</dbReference>
<dbReference type="InterPro" id="IPR000731">
    <property type="entry name" value="SSD"/>
</dbReference>
<proteinExistence type="inferred from homology"/>
<evidence type="ECO:0000259" key="8">
    <source>
        <dbReference type="PROSITE" id="PS50156"/>
    </source>
</evidence>
<dbReference type="Proteomes" id="UP000053660">
    <property type="component" value="Unassembled WGS sequence"/>
</dbReference>
<dbReference type="GO" id="GO:0005886">
    <property type="term" value="C:plasma membrane"/>
    <property type="evidence" value="ECO:0007669"/>
    <property type="project" value="TreeGrafter"/>
</dbReference>
<dbReference type="InterPro" id="IPR003392">
    <property type="entry name" value="PTHD_SSD"/>
</dbReference>
<feature type="domain" description="SSD" evidence="8">
    <location>
        <begin position="113"/>
        <end position="271"/>
    </location>
</feature>
<feature type="transmembrane region" description="Helical" evidence="7">
    <location>
        <begin position="175"/>
        <end position="197"/>
    </location>
</feature>
<accession>A0A0B1S6B8</accession>
<evidence type="ECO:0000256" key="7">
    <source>
        <dbReference type="SAM" id="Phobius"/>
    </source>
</evidence>
<evidence type="ECO:0000313" key="10">
    <source>
        <dbReference type="Proteomes" id="UP000053660"/>
    </source>
</evidence>
<feature type="transmembrane region" description="Helical" evidence="7">
    <location>
        <begin position="320"/>
        <end position="340"/>
    </location>
</feature>
<evidence type="ECO:0000256" key="4">
    <source>
        <dbReference type="ARBA" id="ARBA00022989"/>
    </source>
</evidence>
<keyword evidence="4 7" id="KW-1133">Transmembrane helix</keyword>
<feature type="transmembrane region" description="Helical" evidence="7">
    <location>
        <begin position="117"/>
        <end position="138"/>
    </location>
</feature>
<dbReference type="Gene3D" id="1.20.1640.10">
    <property type="entry name" value="Multidrug efflux transporter AcrB transmembrane domain"/>
    <property type="match status" value="1"/>
</dbReference>
<organism evidence="9 10">
    <name type="scientific">Oesophagostomum dentatum</name>
    <name type="common">Nodular worm</name>
    <dbReference type="NCBI Taxonomy" id="61180"/>
    <lineage>
        <taxon>Eukaryota</taxon>
        <taxon>Metazoa</taxon>
        <taxon>Ecdysozoa</taxon>
        <taxon>Nematoda</taxon>
        <taxon>Chromadorea</taxon>
        <taxon>Rhabditida</taxon>
        <taxon>Rhabditina</taxon>
        <taxon>Rhabditomorpha</taxon>
        <taxon>Strongyloidea</taxon>
        <taxon>Strongylidae</taxon>
        <taxon>Oesophagostomum</taxon>
    </lineage>
</organism>
<gene>
    <name evidence="9" type="ORF">OESDEN_19851</name>
</gene>
<protein>
    <submittedName>
        <fullName evidence="9">Patched family protein</fullName>
    </submittedName>
</protein>
<dbReference type="GO" id="GO:0018996">
    <property type="term" value="P:molting cycle, collagen and cuticulin-based cuticle"/>
    <property type="evidence" value="ECO:0007669"/>
    <property type="project" value="TreeGrafter"/>
</dbReference>
<reference evidence="9 10" key="1">
    <citation type="submission" date="2014-03" db="EMBL/GenBank/DDBJ databases">
        <title>Draft genome of the hookworm Oesophagostomum dentatum.</title>
        <authorList>
            <person name="Mitreva M."/>
        </authorList>
    </citation>
    <scope>NUCLEOTIDE SEQUENCE [LARGE SCALE GENOMIC DNA]</scope>
    <source>
        <strain evidence="9 10">OD-Hann</strain>
    </source>
</reference>
<dbReference type="PROSITE" id="PS50156">
    <property type="entry name" value="SSD"/>
    <property type="match status" value="1"/>
</dbReference>
<sequence length="492" mass="55602">MFKLFLISDRSFLNRSVDELTLAQLSDAFQFDSGGMTHLLGGITLDSEKRVAGAKAMMLPYALRHSSQGEDWLAEQWELRLADFLLHYDSPVIRASWWTYETLAAESARDRNQLISMLGPCFIAVSLFTIAMCCVCSWRRSRPWLAIGGVISAALAIISAVGLLLLLGFGMTSVAYSMPFIVFSVGVDNVFMLLSAWRSSPSHETLEKRMEETFAEAGVSITVTSLTDFISFAVGCATPFPSVQMFCAYAVTAVVFTYIYQLTFFAGIMVYTNKREMANRNCLTFRKIKKDTDWSKVGLDRSFEKNHMLSQFFRTTYSDLLLNPFVRALIIAAFLAYLALATYGCTEVKLGLEPNDLLPDNSYGKRTLRLAEKYFSGKYYGSSLHVWMYNLSTVDYGSRRMWAVLNKEIELYEHTEFTGTADSWLRTFLAFVKQSGLLLTQDNFVYILRNVFLAQPQFGKYRRLAFSSRVYTPTHTLNSPEISATSFSTKAP</sequence>
<keyword evidence="5 7" id="KW-0472">Membrane</keyword>
<dbReference type="PANTHER" id="PTHR10796:SF181">
    <property type="entry name" value="SSD DOMAIN-CONTAINING PROTEIN"/>
    <property type="match status" value="1"/>
</dbReference>
<comment type="subcellular location">
    <subcellularLocation>
        <location evidence="1">Membrane</location>
        <topology evidence="1">Multi-pass membrane protein</topology>
    </subcellularLocation>
</comment>